<feature type="region of interest" description="Disordered" evidence="1">
    <location>
        <begin position="288"/>
        <end position="320"/>
    </location>
</feature>
<feature type="compositionally biased region" description="Low complexity" evidence="1">
    <location>
        <begin position="497"/>
        <end position="517"/>
    </location>
</feature>
<feature type="non-terminal residue" evidence="3">
    <location>
        <position position="1698"/>
    </location>
</feature>
<dbReference type="PANTHER" id="PTHR14435:SF2">
    <property type="entry name" value="ZINC FINGER PROTEIN 106"/>
    <property type="match status" value="1"/>
</dbReference>
<feature type="compositionally biased region" description="Polar residues" evidence="1">
    <location>
        <begin position="736"/>
        <end position="760"/>
    </location>
</feature>
<feature type="region of interest" description="Disordered" evidence="1">
    <location>
        <begin position="773"/>
        <end position="794"/>
    </location>
</feature>
<feature type="compositionally biased region" description="Basic and acidic residues" evidence="1">
    <location>
        <begin position="365"/>
        <end position="378"/>
    </location>
</feature>
<feature type="region of interest" description="Disordered" evidence="1">
    <location>
        <begin position="1104"/>
        <end position="1134"/>
    </location>
</feature>
<feature type="region of interest" description="Disordered" evidence="1">
    <location>
        <begin position="1248"/>
        <end position="1269"/>
    </location>
</feature>
<dbReference type="EMBL" id="CAXITT010000302">
    <property type="protein sequence ID" value="CAL1538533.1"/>
    <property type="molecule type" value="Genomic_DNA"/>
</dbReference>
<feature type="region of interest" description="Disordered" evidence="1">
    <location>
        <begin position="666"/>
        <end position="760"/>
    </location>
</feature>
<proteinExistence type="predicted"/>
<dbReference type="InterPro" id="IPR042622">
    <property type="entry name" value="Znf106"/>
</dbReference>
<feature type="region of interest" description="Disordered" evidence="1">
    <location>
        <begin position="20"/>
        <end position="58"/>
    </location>
</feature>
<feature type="region of interest" description="Disordered" evidence="1">
    <location>
        <begin position="1657"/>
        <end position="1676"/>
    </location>
</feature>
<dbReference type="PROSITE" id="PS00028">
    <property type="entry name" value="ZINC_FINGER_C2H2_1"/>
    <property type="match status" value="1"/>
</dbReference>
<feature type="region of interest" description="Disordered" evidence="1">
    <location>
        <begin position="1592"/>
        <end position="1620"/>
    </location>
</feature>
<feature type="region of interest" description="Disordered" evidence="1">
    <location>
        <begin position="1633"/>
        <end position="1652"/>
    </location>
</feature>
<feature type="compositionally biased region" description="Basic and acidic residues" evidence="1">
    <location>
        <begin position="1109"/>
        <end position="1120"/>
    </location>
</feature>
<feature type="compositionally biased region" description="Basic residues" evidence="1">
    <location>
        <begin position="947"/>
        <end position="957"/>
    </location>
</feature>
<feature type="compositionally biased region" description="Polar residues" evidence="1">
    <location>
        <begin position="458"/>
        <end position="471"/>
    </location>
</feature>
<protein>
    <recommendedName>
        <fullName evidence="2">C2H2-type domain-containing protein</fullName>
    </recommendedName>
</protein>
<dbReference type="GO" id="GO:0017124">
    <property type="term" value="F:SH3 domain binding"/>
    <property type="evidence" value="ECO:0007669"/>
    <property type="project" value="TreeGrafter"/>
</dbReference>
<dbReference type="InterPro" id="IPR013087">
    <property type="entry name" value="Znf_C2H2_type"/>
</dbReference>
<dbReference type="GO" id="GO:0003723">
    <property type="term" value="F:RNA binding"/>
    <property type="evidence" value="ECO:0007669"/>
    <property type="project" value="InterPro"/>
</dbReference>
<dbReference type="Proteomes" id="UP001497497">
    <property type="component" value="Unassembled WGS sequence"/>
</dbReference>
<feature type="compositionally biased region" description="Polar residues" evidence="1">
    <location>
        <begin position="1160"/>
        <end position="1171"/>
    </location>
</feature>
<feature type="region of interest" description="Disordered" evidence="1">
    <location>
        <begin position="1146"/>
        <end position="1171"/>
    </location>
</feature>
<accession>A0AAV2HZP1</accession>
<feature type="compositionally biased region" description="Basic and acidic residues" evidence="1">
    <location>
        <begin position="1150"/>
        <end position="1159"/>
    </location>
</feature>
<feature type="region of interest" description="Disordered" evidence="1">
    <location>
        <begin position="344"/>
        <end position="424"/>
    </location>
</feature>
<reference evidence="3 4" key="1">
    <citation type="submission" date="2024-04" db="EMBL/GenBank/DDBJ databases">
        <authorList>
            <consortium name="Genoscope - CEA"/>
            <person name="William W."/>
        </authorList>
    </citation>
    <scope>NUCLEOTIDE SEQUENCE [LARGE SCALE GENOMIC DNA]</scope>
</reference>
<dbReference type="SMART" id="SM00355">
    <property type="entry name" value="ZnF_C2H2"/>
    <property type="match status" value="2"/>
</dbReference>
<evidence type="ECO:0000313" key="3">
    <source>
        <dbReference type="EMBL" id="CAL1538533.1"/>
    </source>
</evidence>
<dbReference type="PANTHER" id="PTHR14435">
    <property type="entry name" value="ZINC FINGER PROTEIN 106"/>
    <property type="match status" value="1"/>
</dbReference>
<feature type="compositionally biased region" description="Basic and acidic residues" evidence="1">
    <location>
        <begin position="681"/>
        <end position="695"/>
    </location>
</feature>
<organism evidence="3 4">
    <name type="scientific">Lymnaea stagnalis</name>
    <name type="common">Great pond snail</name>
    <name type="synonym">Helix stagnalis</name>
    <dbReference type="NCBI Taxonomy" id="6523"/>
    <lineage>
        <taxon>Eukaryota</taxon>
        <taxon>Metazoa</taxon>
        <taxon>Spiralia</taxon>
        <taxon>Lophotrochozoa</taxon>
        <taxon>Mollusca</taxon>
        <taxon>Gastropoda</taxon>
        <taxon>Heterobranchia</taxon>
        <taxon>Euthyneura</taxon>
        <taxon>Panpulmonata</taxon>
        <taxon>Hygrophila</taxon>
        <taxon>Lymnaeoidea</taxon>
        <taxon>Lymnaeidae</taxon>
        <taxon>Lymnaea</taxon>
    </lineage>
</organism>
<evidence type="ECO:0000313" key="4">
    <source>
        <dbReference type="Proteomes" id="UP001497497"/>
    </source>
</evidence>
<feature type="compositionally biased region" description="Polar residues" evidence="1">
    <location>
        <begin position="486"/>
        <end position="496"/>
    </location>
</feature>
<evidence type="ECO:0000256" key="1">
    <source>
        <dbReference type="SAM" id="MobiDB-lite"/>
    </source>
</evidence>
<feature type="compositionally biased region" description="Basic residues" evidence="1">
    <location>
        <begin position="42"/>
        <end position="57"/>
    </location>
</feature>
<feature type="compositionally biased region" description="Low complexity" evidence="1">
    <location>
        <begin position="563"/>
        <end position="583"/>
    </location>
</feature>
<name>A0AAV2HZP1_LYMST</name>
<evidence type="ECO:0000259" key="2">
    <source>
        <dbReference type="PROSITE" id="PS00028"/>
    </source>
</evidence>
<feature type="compositionally biased region" description="Polar residues" evidence="1">
    <location>
        <begin position="984"/>
        <end position="999"/>
    </location>
</feature>
<keyword evidence="4" id="KW-1185">Reference proteome</keyword>
<feature type="compositionally biased region" description="Polar residues" evidence="1">
    <location>
        <begin position="1289"/>
        <end position="1302"/>
    </location>
</feature>
<feature type="compositionally biased region" description="Polar residues" evidence="1">
    <location>
        <begin position="594"/>
        <end position="614"/>
    </location>
</feature>
<gene>
    <name evidence="3" type="ORF">GSLYS_00012354001</name>
</gene>
<feature type="compositionally biased region" description="Polar residues" evidence="1">
    <location>
        <begin position="1641"/>
        <end position="1652"/>
    </location>
</feature>
<feature type="region of interest" description="Disordered" evidence="1">
    <location>
        <begin position="1287"/>
        <end position="1312"/>
    </location>
</feature>
<sequence length="1698" mass="187583">MTKPNRNKFGKEPIDYALVKTDTHEKNLRSKTKGVKSNLKNKQGKLKKDNSKKKKMLKSSVDTFLVRKDSLTSNASETSSDLEKKQCDMCKLSYSSGKELIEHLLSLMHHTKMEDKETNPVHKCTLCVVTCKTMSDYRMHIGTDRHQSKLAILKGGEEVDERDNNKNKGLKHDLQAGPAFPHYSTYKNWHVHRGSTANNLSGPGRYNRMHQSTYYGYRSANPAFRQKHDYNFHFLEGDDKETERNSYNRDRISQQERRGVGIYQIDRRPWRKEDRPVFEPWGSGLYSGSNESHQRSNFHHVHKGHGDNGPSDYNVNSEDITTDDWDEHSFQQKEKFLAGIEDSYPVKNQGGHLKSDSNQSPGHFECGRSSRPEESVGRERKRPRHGDDIQELLPKSSKSAAISSDENIPVRDAPKKTLTFQRVDKNNLRDSSHLSTDNSNISRDSIKLLRDSGKLSRDPSNVSRDPSNVSRDPSHVSRDPSKVSRDSSNISRDLSNVSRDLSNVSRDSSNVSRDSINALGHPSNVSRDTNSISRETSSVSRDTSGVSRDTSGISRDTSRISRDSNNLSREPSSLSRNPSNLSRDASSLPKEPSKLSNDNSNSQAISLTPATDSSDAMRMSSIDDASNNVLERAERLCKELREKREASQAEKDLLIQRQDREVLNKKMNDLNKKQQSYLKGHLKDSKESVLAKNSKESVLAKNSKESVLAKNSKESVLAKNSKESVLAKNSKESVLAKNSDSVLSSASTVHSKLKDQSSSLTYAVQRANKMTEELKNASGKNRQERSQTSPNLGYELSDKELGGFEHGKPADDIHTAPKPLPKPIVISKDSLQKMVNAPRSRAERLQLAKLLHSREEHKGTPTTTTRTSLQLGGLYDTGECYQESNLESNEDTTTIKLEDLTDAVRKQILDLIGGELVLGTQAELGPRTKSDVDKSSFVLSDENIDKSKKKKKSKVKNSKNDIAEVTDGVPKPKRKKSISKTLVPDNTTSSAGRPVNNQRGAERLEKEIMFKSTSNHIKVNATRAATHSTNSSRFELNRKSTMLKKYPDVDRDNENLSAVDSRQKVASSKRAIALDSDSDLEILASTDSDLEILVSTDRAAMKSSNGKLLGEKETISRRSPESIGKNAASVGTRSSMPTCVELNEVWSAGNDKRTSRESKSQLTSESMSQLTGKSLLTSESMSQLTGKSLLTGKSQLTSESMSQHTGKSLLTSEGMSQLTGKSLLTSESISQLTGKSLLTSESMSKLTGKSQLTNESMSQLTGKSQLTSENVMQKFPTIMNFHRPETDLEQASSPLTQATSSPLPCGPMLSPRHQTIISSLPLHQAPVPSNSQQPHPSVRLTLPPSAWLEERLSSNLSDTQTTILPMPESGSEQLDASPKPLIAYMPMFKSDSISAEVKDLGNCISEESSTCTDRLLNDIGNERLSGESQTGVGLTAFQGESTSQAVLELLSLSEREEEVKQEMMNMDLRLTRLHKLLEQAVVQINKCTERRTQLLGESQEISNKRMTLLRETAAVKQKDKTGRHWAGSTEVLSEMNRNQSACAPEEITGSKSSTATTTTLSSTQNIYGESNVIVGTTLSRADWLAKFSSFLPPDTAGKRNNVSGSEHLSEIPPVNLPDRDTMNVGLNHLRDVEMTNDDDNNSTPIDTNSPATASLTRAQNGMQGEENTANLPAPGGVTNSLFSGPILYLGSFRSPEAP</sequence>
<feature type="region of interest" description="Disordered" evidence="1">
    <location>
        <begin position="944"/>
        <end position="1001"/>
    </location>
</feature>
<feature type="compositionally biased region" description="Polar residues" evidence="1">
    <location>
        <begin position="1657"/>
        <end position="1670"/>
    </location>
</feature>
<feature type="compositionally biased region" description="Polar residues" evidence="1">
    <location>
        <begin position="396"/>
        <end position="406"/>
    </location>
</feature>
<feature type="domain" description="C2H2-type" evidence="2">
    <location>
        <begin position="87"/>
        <end position="109"/>
    </location>
</feature>
<dbReference type="GO" id="GO:0005829">
    <property type="term" value="C:cytosol"/>
    <property type="evidence" value="ECO:0007669"/>
    <property type="project" value="TreeGrafter"/>
</dbReference>
<dbReference type="GO" id="GO:0016020">
    <property type="term" value="C:membrane"/>
    <property type="evidence" value="ECO:0007669"/>
    <property type="project" value="TreeGrafter"/>
</dbReference>
<feature type="region of interest" description="Disordered" evidence="1">
    <location>
        <begin position="450"/>
        <end position="625"/>
    </location>
</feature>
<feature type="compositionally biased region" description="Basic and acidic residues" evidence="1">
    <location>
        <begin position="472"/>
        <end position="485"/>
    </location>
</feature>
<comment type="caution">
    <text evidence="3">The sequence shown here is derived from an EMBL/GenBank/DDBJ whole genome shotgun (WGS) entry which is preliminary data.</text>
</comment>
<feature type="compositionally biased region" description="Basic and acidic residues" evidence="1">
    <location>
        <begin position="773"/>
        <end position="785"/>
    </location>
</feature>
<feature type="compositionally biased region" description="Polar residues" evidence="1">
    <location>
        <begin position="523"/>
        <end position="549"/>
    </location>
</feature>